<evidence type="ECO:0000256" key="1">
    <source>
        <dbReference type="SAM" id="MobiDB-lite"/>
    </source>
</evidence>
<gene>
    <name evidence="2" type="ORF">CEPIT_LOCUS34767</name>
</gene>
<name>A0AAV0FJF2_9ASTE</name>
<comment type="caution">
    <text evidence="2">The sequence shown here is derived from an EMBL/GenBank/DDBJ whole genome shotgun (WGS) entry which is preliminary data.</text>
</comment>
<feature type="compositionally biased region" description="Polar residues" evidence="1">
    <location>
        <begin position="91"/>
        <end position="100"/>
    </location>
</feature>
<dbReference type="Proteomes" id="UP001152523">
    <property type="component" value="Unassembled WGS sequence"/>
</dbReference>
<accession>A0AAV0FJF2</accession>
<proteinExistence type="predicted"/>
<organism evidence="2 3">
    <name type="scientific">Cuscuta epithymum</name>
    <dbReference type="NCBI Taxonomy" id="186058"/>
    <lineage>
        <taxon>Eukaryota</taxon>
        <taxon>Viridiplantae</taxon>
        <taxon>Streptophyta</taxon>
        <taxon>Embryophyta</taxon>
        <taxon>Tracheophyta</taxon>
        <taxon>Spermatophyta</taxon>
        <taxon>Magnoliopsida</taxon>
        <taxon>eudicotyledons</taxon>
        <taxon>Gunneridae</taxon>
        <taxon>Pentapetalae</taxon>
        <taxon>asterids</taxon>
        <taxon>lamiids</taxon>
        <taxon>Solanales</taxon>
        <taxon>Convolvulaceae</taxon>
        <taxon>Cuscuteae</taxon>
        <taxon>Cuscuta</taxon>
        <taxon>Cuscuta subgen. Cuscuta</taxon>
    </lineage>
</organism>
<protein>
    <submittedName>
        <fullName evidence="2">Uncharacterized protein</fullName>
    </submittedName>
</protein>
<evidence type="ECO:0000313" key="2">
    <source>
        <dbReference type="EMBL" id="CAH9135760.1"/>
    </source>
</evidence>
<sequence>MSSLKVVNLTFLSVSSTPTTGNPRLLSSIGTSYVSNSSRSSSSSSASIAIFLYLSTKLSIQSLLPCLPARTPPKHEAPSNQRLEPAAAHLSTETLDSPITSALLDRRSFPSQTNQKKNKIHT</sequence>
<feature type="region of interest" description="Disordered" evidence="1">
    <location>
        <begin position="69"/>
        <end position="122"/>
    </location>
</feature>
<dbReference type="AlphaFoldDB" id="A0AAV0FJF2"/>
<dbReference type="EMBL" id="CAMAPF010000991">
    <property type="protein sequence ID" value="CAH9135760.1"/>
    <property type="molecule type" value="Genomic_DNA"/>
</dbReference>
<evidence type="ECO:0000313" key="3">
    <source>
        <dbReference type="Proteomes" id="UP001152523"/>
    </source>
</evidence>
<keyword evidence="3" id="KW-1185">Reference proteome</keyword>
<reference evidence="2" key="1">
    <citation type="submission" date="2022-07" db="EMBL/GenBank/DDBJ databases">
        <authorList>
            <person name="Macas J."/>
            <person name="Novak P."/>
            <person name="Neumann P."/>
        </authorList>
    </citation>
    <scope>NUCLEOTIDE SEQUENCE</scope>
</reference>